<proteinExistence type="predicted"/>
<evidence type="ECO:0008006" key="12">
    <source>
        <dbReference type="Google" id="ProtNLM"/>
    </source>
</evidence>
<keyword evidence="4 6" id="KW-1015">Disulfide bond</keyword>
<evidence type="ECO:0000259" key="9">
    <source>
        <dbReference type="PROSITE" id="PS50287"/>
    </source>
</evidence>
<dbReference type="EMBL" id="JAIPUX010005290">
    <property type="protein sequence ID" value="KAH0615941.1"/>
    <property type="molecule type" value="Genomic_DNA"/>
</dbReference>
<evidence type="ECO:0000256" key="3">
    <source>
        <dbReference type="ARBA" id="ARBA00022572"/>
    </source>
</evidence>
<dbReference type="PRINTS" id="PR00018">
    <property type="entry name" value="KRINGLE"/>
</dbReference>
<dbReference type="PRINTS" id="PR00258">
    <property type="entry name" value="SPERACTRCPTR"/>
</dbReference>
<feature type="domain" description="SRCR" evidence="9">
    <location>
        <begin position="279"/>
        <end position="379"/>
    </location>
</feature>
<dbReference type="PROSITE" id="PS00021">
    <property type="entry name" value="KRINGLE_1"/>
    <property type="match status" value="1"/>
</dbReference>
<dbReference type="Gene3D" id="3.10.250.10">
    <property type="entry name" value="SRCR-like domain"/>
    <property type="match status" value="3"/>
</dbReference>
<comment type="caution">
    <text evidence="10">The sequence shown here is derived from an EMBL/GenBank/DDBJ whole genome shotgun (WGS) entry which is preliminary data.</text>
</comment>
<dbReference type="PROSITE" id="PS00420">
    <property type="entry name" value="SRCR_1"/>
    <property type="match status" value="2"/>
</dbReference>
<feature type="disulfide bond" evidence="6">
    <location>
        <begin position="207"/>
        <end position="268"/>
    </location>
</feature>
<keyword evidence="7" id="KW-0732">Signal</keyword>
<dbReference type="PROSITE" id="PS50287">
    <property type="entry name" value="SRCR_2"/>
    <property type="match status" value="3"/>
</dbReference>
<dbReference type="PROSITE" id="PS50070">
    <property type="entry name" value="KRINGLE_2"/>
    <property type="match status" value="1"/>
</dbReference>
<dbReference type="Gene3D" id="2.40.20.10">
    <property type="entry name" value="Plasminogen Kringle 4"/>
    <property type="match status" value="1"/>
</dbReference>
<feature type="signal peptide" evidence="7">
    <location>
        <begin position="1"/>
        <end position="19"/>
    </location>
</feature>
<sequence>MTFASVLLVVTFAASGTLCEASGASTGGSSPPSFLSLRRGFALPLLPLQQPQQQPQPAAVGGGFGGCPRGGGGGGGGRFVNVTESGAECLPWAEVPAFLEKTPQGPGLRRERNFCRNPDGRSRPWCFHRNSRGRLDATMVMIFLVYRDTLLVEKNSQWSSIKEEPKGSVRLRGGKNEFEGTVEVYLNGIWGIICSNLWDDTDASVICRQLELGERGTAKHTPFTGLGLIPVYWSDVHCHGDEENILLCEKSIWQDGTCPQNMAAAVTCSFSHASDFIPIRLVDGSSTHEGRVEVYHAGQWGTICDDQWDDADAEVVCRQLGLGGVAKAWGQAYFGEGSGPVLLDEVRCTGNELSIEQCPKSSWQEHNCGHKEDAGVSCTPLAGPPIRLMDGENKKEGRVEIFINGQWGTICDDGWSDKDAAVVCRQLGYK</sequence>
<feature type="disulfide bond" evidence="6">
    <location>
        <begin position="304"/>
        <end position="368"/>
    </location>
</feature>
<gene>
    <name evidence="10" type="ORF">JD844_026611</name>
</gene>
<feature type="domain" description="SRCR" evidence="9">
    <location>
        <begin position="386"/>
        <end position="430"/>
    </location>
</feature>
<dbReference type="SUPFAM" id="SSF57440">
    <property type="entry name" value="Kringle-like"/>
    <property type="match status" value="1"/>
</dbReference>
<dbReference type="Pfam" id="PF00051">
    <property type="entry name" value="Kringle"/>
    <property type="match status" value="1"/>
</dbReference>
<comment type="subcellular location">
    <subcellularLocation>
        <location evidence="1">Secreted</location>
    </subcellularLocation>
</comment>
<dbReference type="PANTHER" id="PTHR48071:SF18">
    <property type="entry name" value="DELETED IN MALIGNANT BRAIN TUMORS 1 PROTEIN-RELATED"/>
    <property type="match status" value="1"/>
</dbReference>
<dbReference type="SMART" id="SM00202">
    <property type="entry name" value="SR"/>
    <property type="match status" value="3"/>
</dbReference>
<feature type="domain" description="Kringle" evidence="8">
    <location>
        <begin position="66"/>
        <end position="136"/>
    </location>
</feature>
<dbReference type="Proteomes" id="UP000826234">
    <property type="component" value="Unassembled WGS sequence"/>
</dbReference>
<evidence type="ECO:0000256" key="5">
    <source>
        <dbReference type="PROSITE-ProRule" id="PRU00121"/>
    </source>
</evidence>
<evidence type="ECO:0000256" key="1">
    <source>
        <dbReference type="ARBA" id="ARBA00004613"/>
    </source>
</evidence>
<evidence type="ECO:0000256" key="2">
    <source>
        <dbReference type="ARBA" id="ARBA00022525"/>
    </source>
</evidence>
<evidence type="ECO:0000313" key="11">
    <source>
        <dbReference type="Proteomes" id="UP000826234"/>
    </source>
</evidence>
<feature type="disulfide bond" evidence="6">
    <location>
        <begin position="194"/>
        <end position="258"/>
    </location>
</feature>
<feature type="domain" description="SRCR" evidence="9">
    <location>
        <begin position="169"/>
        <end position="269"/>
    </location>
</feature>
<dbReference type="InterPro" id="IPR038178">
    <property type="entry name" value="Kringle_sf"/>
</dbReference>
<dbReference type="PANTHER" id="PTHR48071">
    <property type="entry name" value="SRCR DOMAIN-CONTAINING PROTEIN"/>
    <property type="match status" value="1"/>
</dbReference>
<evidence type="ECO:0000256" key="7">
    <source>
        <dbReference type="SAM" id="SignalP"/>
    </source>
</evidence>
<organism evidence="10 11">
    <name type="scientific">Phrynosoma platyrhinos</name>
    <name type="common">Desert horned lizard</name>
    <dbReference type="NCBI Taxonomy" id="52577"/>
    <lineage>
        <taxon>Eukaryota</taxon>
        <taxon>Metazoa</taxon>
        <taxon>Chordata</taxon>
        <taxon>Craniata</taxon>
        <taxon>Vertebrata</taxon>
        <taxon>Euteleostomi</taxon>
        <taxon>Lepidosauria</taxon>
        <taxon>Squamata</taxon>
        <taxon>Bifurcata</taxon>
        <taxon>Unidentata</taxon>
        <taxon>Episquamata</taxon>
        <taxon>Toxicofera</taxon>
        <taxon>Iguania</taxon>
        <taxon>Phrynosomatidae</taxon>
        <taxon>Phrynosomatinae</taxon>
        <taxon>Phrynosoma</taxon>
    </lineage>
</organism>
<accession>A0ABQ7SF41</accession>
<feature type="disulfide bond" evidence="6">
    <location>
        <begin position="317"/>
        <end position="378"/>
    </location>
</feature>
<feature type="disulfide bond" evidence="6">
    <location>
        <begin position="348"/>
        <end position="358"/>
    </location>
</feature>
<dbReference type="SMART" id="SM00130">
    <property type="entry name" value="KR"/>
    <property type="match status" value="1"/>
</dbReference>
<comment type="caution">
    <text evidence="6">Lacks conserved residue(s) required for the propagation of feature annotation.</text>
</comment>
<evidence type="ECO:0000259" key="8">
    <source>
        <dbReference type="PROSITE" id="PS50070"/>
    </source>
</evidence>
<protein>
    <recommendedName>
        <fullName evidence="12">Neurotrypsin</fullName>
    </recommendedName>
</protein>
<keyword evidence="11" id="KW-1185">Reference proteome</keyword>
<feature type="disulfide bond" evidence="6">
    <location>
        <begin position="238"/>
        <end position="248"/>
    </location>
</feature>
<dbReference type="Pfam" id="PF00530">
    <property type="entry name" value="SRCR"/>
    <property type="match status" value="3"/>
</dbReference>
<dbReference type="InterPro" id="IPR018056">
    <property type="entry name" value="Kringle_CS"/>
</dbReference>
<dbReference type="InterPro" id="IPR001190">
    <property type="entry name" value="SRCR"/>
</dbReference>
<dbReference type="InterPro" id="IPR036772">
    <property type="entry name" value="SRCR-like_dom_sf"/>
</dbReference>
<dbReference type="SUPFAM" id="SSF56487">
    <property type="entry name" value="SRCR-like"/>
    <property type="match status" value="3"/>
</dbReference>
<dbReference type="InterPro" id="IPR000001">
    <property type="entry name" value="Kringle"/>
</dbReference>
<evidence type="ECO:0000313" key="10">
    <source>
        <dbReference type="EMBL" id="KAH0615941.1"/>
    </source>
</evidence>
<dbReference type="InterPro" id="IPR013806">
    <property type="entry name" value="Kringle-like"/>
</dbReference>
<reference evidence="10 11" key="1">
    <citation type="journal article" date="2022" name="Gigascience">
        <title>A chromosome-level genome assembly and annotation of the desert horned lizard, Phrynosoma platyrhinos, provides insight into chromosomal rearrangements among reptiles.</title>
        <authorList>
            <person name="Koochekian N."/>
            <person name="Ascanio A."/>
            <person name="Farleigh K."/>
            <person name="Card D.C."/>
            <person name="Schield D.R."/>
            <person name="Castoe T.A."/>
            <person name="Jezkova T."/>
        </authorList>
    </citation>
    <scope>NUCLEOTIDE SEQUENCE [LARGE SCALE GENOMIC DNA]</scope>
    <source>
        <strain evidence="10">NK-2021</strain>
    </source>
</reference>
<feature type="chain" id="PRO_5045084479" description="Neurotrypsin" evidence="7">
    <location>
        <begin position="20"/>
        <end position="430"/>
    </location>
</feature>
<evidence type="ECO:0000256" key="6">
    <source>
        <dbReference type="PROSITE-ProRule" id="PRU00196"/>
    </source>
</evidence>
<name>A0ABQ7SF41_PHRPL</name>
<keyword evidence="3 5" id="KW-0420">Kringle</keyword>
<evidence type="ECO:0000256" key="4">
    <source>
        <dbReference type="ARBA" id="ARBA00023157"/>
    </source>
</evidence>
<keyword evidence="2" id="KW-0964">Secreted</keyword>